<dbReference type="GO" id="GO:0009024">
    <property type="term" value="F:tagatose-6-phosphate kinase activity"/>
    <property type="evidence" value="ECO:0007669"/>
    <property type="project" value="UniProtKB-EC"/>
</dbReference>
<evidence type="ECO:0000313" key="11">
    <source>
        <dbReference type="Proteomes" id="UP000029500"/>
    </source>
</evidence>
<dbReference type="FunFam" id="3.40.1190.20:FF:000001">
    <property type="entry name" value="Phosphofructokinase"/>
    <property type="match status" value="1"/>
</dbReference>
<dbReference type="KEGG" id="pgm:PGRAT_22220"/>
<comment type="similarity">
    <text evidence="7">Belongs to the carbohydrate kinase PfkB family. LacC subfamily.</text>
</comment>
<dbReference type="PIRSF" id="PIRSF000535">
    <property type="entry name" value="1PFK/6PFK/LacC"/>
    <property type="match status" value="1"/>
</dbReference>
<feature type="domain" description="Carbohydrate kinase PfkB" evidence="9">
    <location>
        <begin position="8"/>
        <end position="280"/>
    </location>
</feature>
<dbReference type="InterPro" id="IPR029056">
    <property type="entry name" value="Ribokinase-like"/>
</dbReference>
<dbReference type="GO" id="GO:2001059">
    <property type="term" value="P:D-tagatose 6-phosphate catabolic process"/>
    <property type="evidence" value="ECO:0007669"/>
    <property type="project" value="UniProtKB-UniPathway"/>
</dbReference>
<dbReference type="PROSITE" id="PS00583">
    <property type="entry name" value="PFKB_KINASES_1"/>
    <property type="match status" value="1"/>
</dbReference>
<dbReference type="HOGENOM" id="CLU_050013_1_0_9"/>
<dbReference type="GO" id="GO:0044281">
    <property type="term" value="P:small molecule metabolic process"/>
    <property type="evidence" value="ECO:0007669"/>
    <property type="project" value="UniProtKB-ARBA"/>
</dbReference>
<dbReference type="CDD" id="cd01164">
    <property type="entry name" value="FruK_PfkB_like"/>
    <property type="match status" value="1"/>
</dbReference>
<evidence type="ECO:0000313" key="10">
    <source>
        <dbReference type="EMBL" id="AIQ70060.1"/>
    </source>
</evidence>
<dbReference type="PANTHER" id="PTHR46566">
    <property type="entry name" value="1-PHOSPHOFRUCTOKINASE-RELATED"/>
    <property type="match status" value="1"/>
</dbReference>
<dbReference type="STRING" id="189425.PGRAT_22220"/>
<dbReference type="GO" id="GO:0005988">
    <property type="term" value="P:lactose metabolic process"/>
    <property type="evidence" value="ECO:0007669"/>
    <property type="project" value="UniProtKB-KW"/>
</dbReference>
<dbReference type="InterPro" id="IPR002173">
    <property type="entry name" value="Carboh/pur_kinase_PfkB_CS"/>
</dbReference>
<dbReference type="EMBL" id="CP009287">
    <property type="protein sequence ID" value="AIQ70060.1"/>
    <property type="molecule type" value="Genomic_DNA"/>
</dbReference>
<accession>A0A089MCG7</accession>
<dbReference type="Pfam" id="PF00294">
    <property type="entry name" value="PfkB"/>
    <property type="match status" value="1"/>
</dbReference>
<keyword evidence="2 7" id="KW-0808">Transferase</keyword>
<proteinExistence type="inferred from homology"/>
<dbReference type="GO" id="GO:0008662">
    <property type="term" value="F:1-phosphofructokinase activity"/>
    <property type="evidence" value="ECO:0007669"/>
    <property type="project" value="UniProtKB-UniRule"/>
</dbReference>
<reference evidence="10 11" key="1">
    <citation type="submission" date="2014-08" db="EMBL/GenBank/DDBJ databases">
        <title>Comparative genomics of the Paenibacillus odorifer group.</title>
        <authorList>
            <person name="den Bakker H.C."/>
            <person name="Tsai Y.-C."/>
            <person name="Martin N."/>
            <person name="Korlach J."/>
            <person name="Wiedmann M."/>
        </authorList>
    </citation>
    <scope>NUCLEOTIDE SEQUENCE [LARGE SCALE GENOMIC DNA]</scope>
    <source>
        <strain evidence="10 11">DSM 15220</strain>
    </source>
</reference>
<dbReference type="RefSeq" id="WP_025702911.1">
    <property type="nucleotide sequence ID" value="NZ_CP009287.1"/>
</dbReference>
<evidence type="ECO:0000256" key="7">
    <source>
        <dbReference type="PIRNR" id="PIRNR000535"/>
    </source>
</evidence>
<dbReference type="SUPFAM" id="SSF53613">
    <property type="entry name" value="Ribokinase-like"/>
    <property type="match status" value="1"/>
</dbReference>
<keyword evidence="3 7" id="KW-0547">Nucleotide-binding</keyword>
<organism evidence="10 11">
    <name type="scientific">Paenibacillus graminis</name>
    <dbReference type="NCBI Taxonomy" id="189425"/>
    <lineage>
        <taxon>Bacteria</taxon>
        <taxon>Bacillati</taxon>
        <taxon>Bacillota</taxon>
        <taxon>Bacilli</taxon>
        <taxon>Bacillales</taxon>
        <taxon>Paenibacillaceae</taxon>
        <taxon>Paenibacillus</taxon>
    </lineage>
</organism>
<evidence type="ECO:0000256" key="6">
    <source>
        <dbReference type="ARBA" id="ARBA00047745"/>
    </source>
</evidence>
<protein>
    <recommendedName>
        <fullName evidence="7">Tagatose-6-phosphate kinase</fullName>
        <ecNumber evidence="7">2.7.1.144</ecNumber>
    </recommendedName>
</protein>
<dbReference type="OrthoDB" id="9801219at2"/>
<evidence type="ECO:0000256" key="2">
    <source>
        <dbReference type="ARBA" id="ARBA00022679"/>
    </source>
</evidence>
<dbReference type="PANTHER" id="PTHR46566:SF1">
    <property type="entry name" value="1-PHOSPHOFRUCTOKINASE"/>
    <property type="match status" value="1"/>
</dbReference>
<dbReference type="Gene3D" id="3.40.1190.20">
    <property type="match status" value="1"/>
</dbReference>
<dbReference type="EC" id="2.7.1.144" evidence="7"/>
<evidence type="ECO:0000256" key="8">
    <source>
        <dbReference type="RuleBase" id="RU369061"/>
    </source>
</evidence>
<comment type="catalytic activity">
    <reaction evidence="6 8">
        <text>beta-D-fructose 1-phosphate + ATP = beta-D-fructose 1,6-bisphosphate + ADP + H(+)</text>
        <dbReference type="Rhea" id="RHEA:14213"/>
        <dbReference type="ChEBI" id="CHEBI:15378"/>
        <dbReference type="ChEBI" id="CHEBI:30616"/>
        <dbReference type="ChEBI" id="CHEBI:32966"/>
        <dbReference type="ChEBI" id="CHEBI:138881"/>
        <dbReference type="ChEBI" id="CHEBI:456216"/>
        <dbReference type="EC" id="2.7.1.56"/>
    </reaction>
</comment>
<dbReference type="UniPathway" id="UPA00704">
    <property type="reaction ID" value="UER00715"/>
</dbReference>
<dbReference type="NCBIfam" id="TIGR03828">
    <property type="entry name" value="pfkB"/>
    <property type="match status" value="1"/>
</dbReference>
<sequence length="303" mass="32186">MIYTVTLNPSIDYIVEVEDLTLGGLNRMKRDLKLPGGKGINVSRVLNQLGVGNTATGFLGGFTGRYIGQWLGEEHISSDFVTVAEDTRINIKLKAAEETEINGTGPAIREEEAEALLLKLEALQAGDILVLSGSAPPSLGGSFYSRLIAECKSKKAEFVIDTTGQALKDALAQEPLLVKPNHHELAELFGVSIGSRDEIITYGRRLLESGARNVLVSMAGEGALFISDQGVYFANAPKGKVKNSVGAGDSMIAGFVGTLSLTGDVLEAFRTGVASGSATAFSDDLADRALIEQLKTQIQIEQL</sequence>
<evidence type="ECO:0000256" key="3">
    <source>
        <dbReference type="ARBA" id="ARBA00022741"/>
    </source>
</evidence>
<evidence type="ECO:0000256" key="5">
    <source>
        <dbReference type="ARBA" id="ARBA00022840"/>
    </source>
</evidence>
<dbReference type="GO" id="GO:0016052">
    <property type="term" value="P:carbohydrate catabolic process"/>
    <property type="evidence" value="ECO:0007669"/>
    <property type="project" value="UniProtKB-ARBA"/>
</dbReference>
<dbReference type="GO" id="GO:0005829">
    <property type="term" value="C:cytosol"/>
    <property type="evidence" value="ECO:0007669"/>
    <property type="project" value="TreeGrafter"/>
</dbReference>
<gene>
    <name evidence="10" type="ORF">PGRAT_22220</name>
</gene>
<dbReference type="InterPro" id="IPR022463">
    <property type="entry name" value="1-PFruKinase"/>
</dbReference>
<evidence type="ECO:0000256" key="1">
    <source>
        <dbReference type="ARBA" id="ARBA00005380"/>
    </source>
</evidence>
<comment type="catalytic activity">
    <reaction evidence="7">
        <text>D-tagatofuranose 6-phosphate + ATP = D-tagatofuranose 1,6-bisphosphate + ADP + H(+)</text>
        <dbReference type="Rhea" id="RHEA:12420"/>
        <dbReference type="ChEBI" id="CHEBI:15378"/>
        <dbReference type="ChEBI" id="CHEBI:30616"/>
        <dbReference type="ChEBI" id="CHEBI:58694"/>
        <dbReference type="ChEBI" id="CHEBI:58695"/>
        <dbReference type="ChEBI" id="CHEBI:456216"/>
        <dbReference type="EC" id="2.7.1.144"/>
    </reaction>
</comment>
<keyword evidence="7" id="KW-0423">Lactose metabolism</keyword>
<dbReference type="PROSITE" id="PS00584">
    <property type="entry name" value="PFKB_KINASES_2"/>
    <property type="match status" value="1"/>
</dbReference>
<dbReference type="InterPro" id="IPR017583">
    <property type="entry name" value="Tagatose/fructose_Pkinase"/>
</dbReference>
<comment type="similarity">
    <text evidence="1">Belongs to the carbohydrate kinase pfkB family.</text>
</comment>
<name>A0A089MCG7_9BACL</name>
<dbReference type="AlphaFoldDB" id="A0A089MCG7"/>
<keyword evidence="4 8" id="KW-0418">Kinase</keyword>
<evidence type="ECO:0000259" key="9">
    <source>
        <dbReference type="Pfam" id="PF00294"/>
    </source>
</evidence>
<comment type="function">
    <text evidence="8">Catalyzes the ATP-dependent phosphorylation of fructose-l-phosphate to fructose-l,6-bisphosphate.</text>
</comment>
<keyword evidence="11" id="KW-1185">Reference proteome</keyword>
<dbReference type="GO" id="GO:0005524">
    <property type="term" value="F:ATP binding"/>
    <property type="evidence" value="ECO:0007669"/>
    <property type="project" value="UniProtKB-UniRule"/>
</dbReference>
<dbReference type="eggNOG" id="COG1105">
    <property type="taxonomic scope" value="Bacteria"/>
</dbReference>
<comment type="pathway">
    <text evidence="7">Carbohydrate metabolism; D-tagatose 6-phosphate degradation; D-glyceraldehyde 3-phosphate and glycerone phosphate from D-tagatose 6-phosphate: step 1/2.</text>
</comment>
<dbReference type="InterPro" id="IPR011611">
    <property type="entry name" value="PfkB_dom"/>
</dbReference>
<dbReference type="Proteomes" id="UP000029500">
    <property type="component" value="Chromosome"/>
</dbReference>
<evidence type="ECO:0000256" key="4">
    <source>
        <dbReference type="ARBA" id="ARBA00022777"/>
    </source>
</evidence>
<dbReference type="NCBIfam" id="TIGR03168">
    <property type="entry name" value="1-PFK"/>
    <property type="match status" value="1"/>
</dbReference>
<keyword evidence="5 7" id="KW-0067">ATP-binding</keyword>